<evidence type="ECO:0000313" key="2">
    <source>
        <dbReference type="EMBL" id="WAQ99450.1"/>
    </source>
</evidence>
<keyword evidence="3" id="KW-1185">Reference proteome</keyword>
<evidence type="ECO:0000313" key="3">
    <source>
        <dbReference type="Proteomes" id="UP001164746"/>
    </source>
</evidence>
<dbReference type="Proteomes" id="UP001164746">
    <property type="component" value="Chromosome 3"/>
</dbReference>
<proteinExistence type="predicted"/>
<feature type="compositionally biased region" description="Basic and acidic residues" evidence="1">
    <location>
        <begin position="104"/>
        <end position="115"/>
    </location>
</feature>
<reference evidence="2" key="1">
    <citation type="submission" date="2022-11" db="EMBL/GenBank/DDBJ databases">
        <title>Centuries of genome instability and evolution in soft-shell clam transmissible cancer (bioRxiv).</title>
        <authorList>
            <person name="Hart S.F.M."/>
            <person name="Yonemitsu M.A."/>
            <person name="Giersch R.M."/>
            <person name="Beal B.F."/>
            <person name="Arriagada G."/>
            <person name="Davis B.W."/>
            <person name="Ostrander E.A."/>
            <person name="Goff S.P."/>
            <person name="Metzger M.J."/>
        </authorList>
    </citation>
    <scope>NUCLEOTIDE SEQUENCE</scope>
    <source>
        <strain evidence="2">MELC-2E11</strain>
        <tissue evidence="2">Siphon/mantle</tissue>
    </source>
</reference>
<name>A0ABY7DRZ7_MYAAR</name>
<gene>
    <name evidence="2" type="ORF">MAR_023823</name>
</gene>
<evidence type="ECO:0000256" key="1">
    <source>
        <dbReference type="SAM" id="MobiDB-lite"/>
    </source>
</evidence>
<protein>
    <submittedName>
        <fullName evidence="2">Uncharacterized protein</fullName>
    </submittedName>
</protein>
<organism evidence="2 3">
    <name type="scientific">Mya arenaria</name>
    <name type="common">Soft-shell clam</name>
    <dbReference type="NCBI Taxonomy" id="6604"/>
    <lineage>
        <taxon>Eukaryota</taxon>
        <taxon>Metazoa</taxon>
        <taxon>Spiralia</taxon>
        <taxon>Lophotrochozoa</taxon>
        <taxon>Mollusca</taxon>
        <taxon>Bivalvia</taxon>
        <taxon>Autobranchia</taxon>
        <taxon>Heteroconchia</taxon>
        <taxon>Euheterodonta</taxon>
        <taxon>Imparidentia</taxon>
        <taxon>Neoheterodontei</taxon>
        <taxon>Myida</taxon>
        <taxon>Myoidea</taxon>
        <taxon>Myidae</taxon>
        <taxon>Mya</taxon>
    </lineage>
</organism>
<sequence length="146" mass="16971">MVELSTGELLSLSMIENVHKKRAHDKGSRFANVMIPFDIPNWLSLGWGFGYGVWTGTVLNCVTNVYYPVPYFKGRERGSAEIYPRAKENECPCQYHEQGQVTRESIHHDQTQGHEQEEEEILQRQTDFFEEFAVEKAQNEKINIDF</sequence>
<accession>A0ABY7DRZ7</accession>
<feature type="region of interest" description="Disordered" evidence="1">
    <location>
        <begin position="100"/>
        <end position="119"/>
    </location>
</feature>
<dbReference type="EMBL" id="CP111014">
    <property type="protein sequence ID" value="WAQ99450.1"/>
    <property type="molecule type" value="Genomic_DNA"/>
</dbReference>